<reference evidence="2 3" key="1">
    <citation type="submission" date="2023-03" db="EMBL/GenBank/DDBJ databases">
        <title>Paludisphaera mucosa sp. nov. a novel planctomycete from northern fen.</title>
        <authorList>
            <person name="Ivanova A."/>
        </authorList>
    </citation>
    <scope>NUCLEOTIDE SEQUENCE [LARGE SCALE GENOMIC DNA]</scope>
    <source>
        <strain evidence="2 3">Pla2</strain>
    </source>
</reference>
<name>A0ABT6FJH9_9BACT</name>
<gene>
    <name evidence="2" type="ORF">PZE19_28580</name>
</gene>
<evidence type="ECO:0000313" key="3">
    <source>
        <dbReference type="Proteomes" id="UP001216907"/>
    </source>
</evidence>
<comment type="caution">
    <text evidence="2">The sequence shown here is derived from an EMBL/GenBank/DDBJ whole genome shotgun (WGS) entry which is preliminary data.</text>
</comment>
<protein>
    <recommendedName>
        <fullName evidence="4">PEP-CTERM protein-sorting domain-containing protein</fullName>
    </recommendedName>
</protein>
<accession>A0ABT6FJH9</accession>
<dbReference type="RefSeq" id="WP_277864009.1">
    <property type="nucleotide sequence ID" value="NZ_JARRAG010000002.1"/>
</dbReference>
<sequence>MRRLVRRTRLAAAFLILTAMTAAGTQAETIVSFTYSGRGGPDFAGLLATGSGTFAFADGLATIELADLSSFTFSLDENTPNSTTFGLADLTSFSASLGPGRTMTALTLGTGAVQGTNPSTEPREFSVGSLGASGAWTSFRILGLTFQQTTGSATVTAVTTTVPEPSSGAMAAIATLILFGRGSSSAYRSSMRPRQRLNVFRVASRRPDAIRP</sequence>
<proteinExistence type="predicted"/>
<keyword evidence="1" id="KW-0732">Signal</keyword>
<evidence type="ECO:0000313" key="2">
    <source>
        <dbReference type="EMBL" id="MDG3007737.1"/>
    </source>
</evidence>
<feature type="chain" id="PRO_5046430187" description="PEP-CTERM protein-sorting domain-containing protein" evidence="1">
    <location>
        <begin position="28"/>
        <end position="212"/>
    </location>
</feature>
<organism evidence="2 3">
    <name type="scientific">Paludisphaera mucosa</name>
    <dbReference type="NCBI Taxonomy" id="3030827"/>
    <lineage>
        <taxon>Bacteria</taxon>
        <taxon>Pseudomonadati</taxon>
        <taxon>Planctomycetota</taxon>
        <taxon>Planctomycetia</taxon>
        <taxon>Isosphaerales</taxon>
        <taxon>Isosphaeraceae</taxon>
        <taxon>Paludisphaera</taxon>
    </lineage>
</organism>
<evidence type="ECO:0000256" key="1">
    <source>
        <dbReference type="SAM" id="SignalP"/>
    </source>
</evidence>
<dbReference type="EMBL" id="JARRAG010000002">
    <property type="protein sequence ID" value="MDG3007737.1"/>
    <property type="molecule type" value="Genomic_DNA"/>
</dbReference>
<feature type="signal peptide" evidence="1">
    <location>
        <begin position="1"/>
        <end position="27"/>
    </location>
</feature>
<evidence type="ECO:0008006" key="4">
    <source>
        <dbReference type="Google" id="ProtNLM"/>
    </source>
</evidence>
<keyword evidence="3" id="KW-1185">Reference proteome</keyword>
<dbReference type="Proteomes" id="UP001216907">
    <property type="component" value="Unassembled WGS sequence"/>
</dbReference>